<accession>A0A814CV54</accession>
<dbReference type="Proteomes" id="UP000663877">
    <property type="component" value="Unassembled WGS sequence"/>
</dbReference>
<dbReference type="EMBL" id="CAJNOM010000062">
    <property type="protein sequence ID" value="CAF0955067.1"/>
    <property type="molecule type" value="Genomic_DNA"/>
</dbReference>
<reference evidence="1" key="1">
    <citation type="submission" date="2021-02" db="EMBL/GenBank/DDBJ databases">
        <authorList>
            <person name="Nowell W R."/>
        </authorList>
    </citation>
    <scope>NUCLEOTIDE SEQUENCE</scope>
</reference>
<proteinExistence type="predicted"/>
<dbReference type="OrthoDB" id="10228050at2759"/>
<name>A0A814CV54_9BILA</name>
<evidence type="ECO:0000313" key="3">
    <source>
        <dbReference type="EMBL" id="CAF0960093.1"/>
    </source>
</evidence>
<evidence type="ECO:0000313" key="1">
    <source>
        <dbReference type="EMBL" id="CAF0949575.1"/>
    </source>
</evidence>
<organism evidence="1 4">
    <name type="scientific">Adineta steineri</name>
    <dbReference type="NCBI Taxonomy" id="433720"/>
    <lineage>
        <taxon>Eukaryota</taxon>
        <taxon>Metazoa</taxon>
        <taxon>Spiralia</taxon>
        <taxon>Gnathifera</taxon>
        <taxon>Rotifera</taxon>
        <taxon>Eurotatoria</taxon>
        <taxon>Bdelloidea</taxon>
        <taxon>Adinetida</taxon>
        <taxon>Adinetidae</taxon>
        <taxon>Adineta</taxon>
    </lineage>
</organism>
<dbReference type="AlphaFoldDB" id="A0A814CV54"/>
<evidence type="ECO:0000313" key="2">
    <source>
        <dbReference type="EMBL" id="CAF0955067.1"/>
    </source>
</evidence>
<comment type="caution">
    <text evidence="1">The sequence shown here is derived from an EMBL/GenBank/DDBJ whole genome shotgun (WGS) entry which is preliminary data.</text>
</comment>
<dbReference type="EMBL" id="CAJNOM010000060">
    <property type="protein sequence ID" value="CAF0949575.1"/>
    <property type="molecule type" value="Genomic_DNA"/>
</dbReference>
<sequence>MVRLSVLINDLNGQIDKVIRNIQQKNVVAAACVQYQQPLPTFSESPYYSSNYPMQQTTSQSPHLQVSTNNRSALLIFVDFLSVFDKM</sequence>
<keyword evidence="4" id="KW-1185">Reference proteome</keyword>
<gene>
    <name evidence="3" type="ORF">BJG266_LOCUS13698</name>
    <name evidence="1" type="ORF">QVE165_LOCUS12134</name>
    <name evidence="2" type="ORF">QVE165_LOCUS12435</name>
</gene>
<dbReference type="EMBL" id="CAJNOI010000056">
    <property type="protein sequence ID" value="CAF0960093.1"/>
    <property type="molecule type" value="Genomic_DNA"/>
</dbReference>
<dbReference type="Proteomes" id="UP000663832">
    <property type="component" value="Unassembled WGS sequence"/>
</dbReference>
<evidence type="ECO:0000313" key="4">
    <source>
        <dbReference type="Proteomes" id="UP000663832"/>
    </source>
</evidence>
<protein>
    <submittedName>
        <fullName evidence="1">Uncharacterized protein</fullName>
    </submittedName>
</protein>